<proteinExistence type="predicted"/>
<evidence type="ECO:0000313" key="1">
    <source>
        <dbReference type="EMBL" id="GBP71829.1"/>
    </source>
</evidence>
<comment type="caution">
    <text evidence="1">The sequence shown here is derived from an EMBL/GenBank/DDBJ whole genome shotgun (WGS) entry which is preliminary data.</text>
</comment>
<sequence length="191" mass="21795">MHTAPRSTPVTDCEGDDKQKWSCFSIPTPEILKISEAKIKEGIFIGPQIRNLFNDVNFDSVLEVKIIFLPLAFATPRDRLAPSRLANLQLFLITLHTKRSAAMDHLVHGDLETCTVNSTRGWTARADDIGAVFIATEAYGRPPRRRSLRQILLLLVLRTTFFRGRALYRSNDIFSRESRHLMFTFSICMRS</sequence>
<protein>
    <submittedName>
        <fullName evidence="1">Uncharacterized protein</fullName>
    </submittedName>
</protein>
<reference evidence="1 2" key="1">
    <citation type="journal article" date="2019" name="Commun. Biol.">
        <title>The bagworm genome reveals a unique fibroin gene that provides high tensile strength.</title>
        <authorList>
            <person name="Kono N."/>
            <person name="Nakamura H."/>
            <person name="Ohtoshi R."/>
            <person name="Tomita M."/>
            <person name="Numata K."/>
            <person name="Arakawa K."/>
        </authorList>
    </citation>
    <scope>NUCLEOTIDE SEQUENCE [LARGE SCALE GENOMIC DNA]</scope>
</reference>
<evidence type="ECO:0000313" key="2">
    <source>
        <dbReference type="Proteomes" id="UP000299102"/>
    </source>
</evidence>
<dbReference type="Proteomes" id="UP000299102">
    <property type="component" value="Unassembled WGS sequence"/>
</dbReference>
<accession>A0A4C1YB29</accession>
<dbReference type="EMBL" id="BGZK01001123">
    <property type="protein sequence ID" value="GBP71829.1"/>
    <property type="molecule type" value="Genomic_DNA"/>
</dbReference>
<name>A0A4C1YB29_EUMVA</name>
<keyword evidence="2" id="KW-1185">Reference proteome</keyword>
<dbReference type="AlphaFoldDB" id="A0A4C1YB29"/>
<organism evidence="1 2">
    <name type="scientific">Eumeta variegata</name>
    <name type="common">Bagworm moth</name>
    <name type="synonym">Eumeta japonica</name>
    <dbReference type="NCBI Taxonomy" id="151549"/>
    <lineage>
        <taxon>Eukaryota</taxon>
        <taxon>Metazoa</taxon>
        <taxon>Ecdysozoa</taxon>
        <taxon>Arthropoda</taxon>
        <taxon>Hexapoda</taxon>
        <taxon>Insecta</taxon>
        <taxon>Pterygota</taxon>
        <taxon>Neoptera</taxon>
        <taxon>Endopterygota</taxon>
        <taxon>Lepidoptera</taxon>
        <taxon>Glossata</taxon>
        <taxon>Ditrysia</taxon>
        <taxon>Tineoidea</taxon>
        <taxon>Psychidae</taxon>
        <taxon>Oiketicinae</taxon>
        <taxon>Eumeta</taxon>
    </lineage>
</organism>
<gene>
    <name evidence="1" type="ORF">EVAR_80160_1</name>
</gene>